<organism evidence="1 2">
    <name type="scientific">Elysia crispata</name>
    <name type="common">lettuce slug</name>
    <dbReference type="NCBI Taxonomy" id="231223"/>
    <lineage>
        <taxon>Eukaryota</taxon>
        <taxon>Metazoa</taxon>
        <taxon>Spiralia</taxon>
        <taxon>Lophotrochozoa</taxon>
        <taxon>Mollusca</taxon>
        <taxon>Gastropoda</taxon>
        <taxon>Heterobranchia</taxon>
        <taxon>Euthyneura</taxon>
        <taxon>Panpulmonata</taxon>
        <taxon>Sacoglossa</taxon>
        <taxon>Placobranchoidea</taxon>
        <taxon>Plakobranchidae</taxon>
        <taxon>Elysia</taxon>
    </lineage>
</organism>
<comment type="caution">
    <text evidence="1">The sequence shown here is derived from an EMBL/GenBank/DDBJ whole genome shotgun (WGS) entry which is preliminary data.</text>
</comment>
<evidence type="ECO:0000313" key="2">
    <source>
        <dbReference type="Proteomes" id="UP001283361"/>
    </source>
</evidence>
<keyword evidence="2" id="KW-1185">Reference proteome</keyword>
<reference evidence="1" key="1">
    <citation type="journal article" date="2023" name="G3 (Bethesda)">
        <title>A reference genome for the long-term kleptoplast-retaining sea slug Elysia crispata morphotype clarki.</title>
        <authorList>
            <person name="Eastman K.E."/>
            <person name="Pendleton A.L."/>
            <person name="Shaikh M.A."/>
            <person name="Suttiyut T."/>
            <person name="Ogas R."/>
            <person name="Tomko P."/>
            <person name="Gavelis G."/>
            <person name="Widhalm J.R."/>
            <person name="Wisecaver J.H."/>
        </authorList>
    </citation>
    <scope>NUCLEOTIDE SEQUENCE</scope>
    <source>
        <strain evidence="1">ECLA1</strain>
    </source>
</reference>
<protein>
    <submittedName>
        <fullName evidence="1">Uncharacterized protein</fullName>
    </submittedName>
</protein>
<dbReference type="EMBL" id="JAWDGP010003856">
    <property type="protein sequence ID" value="KAK3770314.1"/>
    <property type="molecule type" value="Genomic_DNA"/>
</dbReference>
<accession>A0AAE0ZIZ7</accession>
<dbReference type="Proteomes" id="UP001283361">
    <property type="component" value="Unassembled WGS sequence"/>
</dbReference>
<gene>
    <name evidence="1" type="ORF">RRG08_029969</name>
</gene>
<evidence type="ECO:0000313" key="1">
    <source>
        <dbReference type="EMBL" id="KAK3770314.1"/>
    </source>
</evidence>
<dbReference type="AlphaFoldDB" id="A0AAE0ZIZ7"/>
<sequence length="89" mass="10196">MNTVLQTRQKKPLHIQLYFQDQSTQNRSETPNMAGEDWIFDKTEASSFYARKTSAALSYTVLLLTPTTSITPSTRTLTDFSLNFTKIRT</sequence>
<proteinExistence type="predicted"/>
<name>A0AAE0ZIZ7_9GAST</name>